<evidence type="ECO:0000313" key="3">
    <source>
        <dbReference type="Proteomes" id="UP000287022"/>
    </source>
</evidence>
<feature type="transmembrane region" description="Helical" evidence="1">
    <location>
        <begin position="658"/>
        <end position="679"/>
    </location>
</feature>
<comment type="caution">
    <text evidence="2">The sequence shown here is derived from an EMBL/GenBank/DDBJ whole genome shotgun (WGS) entry which is preliminary data.</text>
</comment>
<dbReference type="STRING" id="1122124.GCA_000423165_00174"/>
<name>A0A432ZAF8_9GAMM</name>
<dbReference type="PANTHER" id="PTHR30572">
    <property type="entry name" value="MEMBRANE COMPONENT OF TRANSPORTER-RELATED"/>
    <property type="match status" value="1"/>
</dbReference>
<accession>A0A432ZAF8</accession>
<keyword evidence="3" id="KW-1185">Reference proteome</keyword>
<feature type="transmembrane region" description="Helical" evidence="1">
    <location>
        <begin position="280"/>
        <end position="303"/>
    </location>
</feature>
<feature type="transmembrane region" description="Helical" evidence="1">
    <location>
        <begin position="24"/>
        <end position="44"/>
    </location>
</feature>
<feature type="transmembrane region" description="Helical" evidence="1">
    <location>
        <begin position="420"/>
        <end position="445"/>
    </location>
</feature>
<keyword evidence="1" id="KW-1133">Transmembrane helix</keyword>
<evidence type="ECO:0000313" key="2">
    <source>
        <dbReference type="EMBL" id="RUO74918.1"/>
    </source>
</evidence>
<proteinExistence type="predicted"/>
<feature type="transmembrane region" description="Helical" evidence="1">
    <location>
        <begin position="377"/>
        <end position="399"/>
    </location>
</feature>
<gene>
    <name evidence="2" type="ORF">CWI80_06200</name>
</gene>
<dbReference type="InterPro" id="IPR050250">
    <property type="entry name" value="Macrolide_Exporter_MacB"/>
</dbReference>
<keyword evidence="1" id="KW-0472">Membrane</keyword>
<dbReference type="Proteomes" id="UP000287022">
    <property type="component" value="Unassembled WGS sequence"/>
</dbReference>
<organism evidence="2 3">
    <name type="scientific">Pseudidiomarina sediminum</name>
    <dbReference type="NCBI Taxonomy" id="431675"/>
    <lineage>
        <taxon>Bacteria</taxon>
        <taxon>Pseudomonadati</taxon>
        <taxon>Pseudomonadota</taxon>
        <taxon>Gammaproteobacteria</taxon>
        <taxon>Alteromonadales</taxon>
        <taxon>Idiomarinaceae</taxon>
        <taxon>Pseudidiomarina</taxon>
    </lineage>
</organism>
<keyword evidence="1" id="KW-0812">Transmembrane</keyword>
<sequence length="778" mass="86137">MIKQRFGFELLCEWNRWAGQRGKVLLLLLGFSIVSCLFALVLRVGDALFFANPSWVGSQAQFYTVSAAYDDRRQAGVSRQTIESLEALPFVQAASWLRVINVDFRSASYPLYQPQALVFDDHLPHLLALDFPASESLQTGVWLTDRYWRETFQHDRRVVGSTLSFDKIPEGVPIRGILPPKFDRIGPWQPDIWLPEAYLNYMTPFAAQSEMMVDQFLRTVPAYYGFFSTERPLDIAAFTDELRASDFSVQGMQMQGHGGEIQVYQGIVLDDQARALLERLWQFSLLLVLGLAALFALTAFMSFSNRTLLLSEEYRLLQTLGARSWDLLRPVAMAALVQIVAISLVSLLLTLVTYQLLTQSFDDSVLAPVLRGSLGLNYWWVSMLVVSCIYLLASLFPLLSLRKRQLFSRVMGTHRSTAQLLFGQASLVFQLGLAMVTVVSATQLFKQQQAMFQPLGFDAAVTKVNVRSHGGRLPIETIETFGMNDTGRAHFAVSLSPFDAPYTIEVGTQEVGFATQFEIHNVSRNYFEVLLSDSAVHAEDWQSGVVMNRTAANFFENNGYAIQPGTTIDLGPITGTHAVHAVLDDVRHRGRFSAALPALYLPIAGKGSGANYTLYMALPEMLTRLPQYLDQHLLDASMSTPLSLGELAAQHERKAQQLFYFSLLVVGVMLAGIVLTLNYQVRARLQLERSDYGVLLAIGAPVSALLAKAFRPIAIALVIAVALTTLGYLVVGAELALPVFSGLSIIAVVCVGAIALGATYFPVARLTKTEVVTLLKQD</sequence>
<feature type="transmembrane region" description="Helical" evidence="1">
    <location>
        <begin position="691"/>
        <end position="707"/>
    </location>
</feature>
<feature type="transmembrane region" description="Helical" evidence="1">
    <location>
        <begin position="713"/>
        <end position="731"/>
    </location>
</feature>
<feature type="transmembrane region" description="Helical" evidence="1">
    <location>
        <begin position="331"/>
        <end position="357"/>
    </location>
</feature>
<dbReference type="RefSeq" id="WP_026861263.1">
    <property type="nucleotide sequence ID" value="NZ_PIQE01000001.1"/>
</dbReference>
<dbReference type="EMBL" id="PIQE01000001">
    <property type="protein sequence ID" value="RUO74918.1"/>
    <property type="molecule type" value="Genomic_DNA"/>
</dbReference>
<protein>
    <submittedName>
        <fullName evidence="2">Uncharacterized protein</fullName>
    </submittedName>
</protein>
<dbReference type="GO" id="GO:0005886">
    <property type="term" value="C:plasma membrane"/>
    <property type="evidence" value="ECO:0007669"/>
    <property type="project" value="TreeGrafter"/>
</dbReference>
<dbReference type="PANTHER" id="PTHR30572:SF4">
    <property type="entry name" value="ABC TRANSPORTER PERMEASE YTRF"/>
    <property type="match status" value="1"/>
</dbReference>
<feature type="transmembrane region" description="Helical" evidence="1">
    <location>
        <begin position="743"/>
        <end position="763"/>
    </location>
</feature>
<dbReference type="AlphaFoldDB" id="A0A432ZAF8"/>
<dbReference type="GO" id="GO:0022857">
    <property type="term" value="F:transmembrane transporter activity"/>
    <property type="evidence" value="ECO:0007669"/>
    <property type="project" value="TreeGrafter"/>
</dbReference>
<evidence type="ECO:0000256" key="1">
    <source>
        <dbReference type="SAM" id="Phobius"/>
    </source>
</evidence>
<reference evidence="3" key="1">
    <citation type="journal article" date="2018" name="Front. Microbiol.">
        <title>Genome-Based Analysis Reveals the Taxonomy and Diversity of the Family Idiomarinaceae.</title>
        <authorList>
            <person name="Liu Y."/>
            <person name="Lai Q."/>
            <person name="Shao Z."/>
        </authorList>
    </citation>
    <scope>NUCLEOTIDE SEQUENCE [LARGE SCALE GENOMIC DNA]</scope>
    <source>
        <strain evidence="3">c121</strain>
    </source>
</reference>